<evidence type="ECO:0000256" key="4">
    <source>
        <dbReference type="ARBA" id="ARBA00022729"/>
    </source>
</evidence>
<dbReference type="AlphaFoldDB" id="A0A9D3PRJ1"/>
<proteinExistence type="predicted"/>
<dbReference type="GO" id="GO:0098552">
    <property type="term" value="C:side of membrane"/>
    <property type="evidence" value="ECO:0007669"/>
    <property type="project" value="UniProtKB-KW"/>
</dbReference>
<evidence type="ECO:0000256" key="2">
    <source>
        <dbReference type="ARBA" id="ARBA00022475"/>
    </source>
</evidence>
<keyword evidence="8" id="KW-0449">Lipoprotein</keyword>
<evidence type="ECO:0000313" key="10">
    <source>
        <dbReference type="Proteomes" id="UP001046870"/>
    </source>
</evidence>
<dbReference type="InterPro" id="IPR039457">
    <property type="entry name" value="LYPD6-like"/>
</dbReference>
<evidence type="ECO:0000256" key="6">
    <source>
        <dbReference type="ARBA" id="ARBA00023157"/>
    </source>
</evidence>
<evidence type="ECO:0000256" key="5">
    <source>
        <dbReference type="ARBA" id="ARBA00023136"/>
    </source>
</evidence>
<keyword evidence="3" id="KW-0336">GPI-anchor</keyword>
<dbReference type="CDD" id="cd23626">
    <property type="entry name" value="TFP_LU_ECD_LYPD6B"/>
    <property type="match status" value="1"/>
</dbReference>
<evidence type="ECO:0000313" key="9">
    <source>
        <dbReference type="EMBL" id="KAG7463855.1"/>
    </source>
</evidence>
<evidence type="ECO:0000256" key="3">
    <source>
        <dbReference type="ARBA" id="ARBA00022622"/>
    </source>
</evidence>
<evidence type="ECO:0000256" key="7">
    <source>
        <dbReference type="ARBA" id="ARBA00023180"/>
    </source>
</evidence>
<reference evidence="9" key="1">
    <citation type="submission" date="2021-01" db="EMBL/GenBank/DDBJ databases">
        <authorList>
            <person name="Zahm M."/>
            <person name="Roques C."/>
            <person name="Cabau C."/>
            <person name="Klopp C."/>
            <person name="Donnadieu C."/>
            <person name="Jouanno E."/>
            <person name="Lampietro C."/>
            <person name="Louis A."/>
            <person name="Herpin A."/>
            <person name="Echchiki A."/>
            <person name="Berthelot C."/>
            <person name="Parey E."/>
            <person name="Roest-Crollius H."/>
            <person name="Braasch I."/>
            <person name="Postlethwait J."/>
            <person name="Bobe J."/>
            <person name="Montfort J."/>
            <person name="Bouchez O."/>
            <person name="Begum T."/>
            <person name="Mejri S."/>
            <person name="Adams A."/>
            <person name="Chen W.-J."/>
            <person name="Guiguen Y."/>
        </authorList>
    </citation>
    <scope>NUCLEOTIDE SEQUENCE</scope>
    <source>
        <strain evidence="9">YG-15Mar2019-1</strain>
        <tissue evidence="9">Brain</tissue>
    </source>
</reference>
<accession>A0A9D3PRJ1</accession>
<keyword evidence="5" id="KW-0472">Membrane</keyword>
<keyword evidence="2" id="KW-1003">Cell membrane</keyword>
<dbReference type="Proteomes" id="UP001046870">
    <property type="component" value="Chromosome 15"/>
</dbReference>
<keyword evidence="7" id="KW-0325">Glycoprotein</keyword>
<dbReference type="PANTHER" id="PTHR31171">
    <property type="entry name" value="LY6/PLAUR DOMAIN-CONTAINING PROTEIN 6"/>
    <property type="match status" value="1"/>
</dbReference>
<dbReference type="OrthoDB" id="6149028at2759"/>
<dbReference type="GO" id="GO:0005886">
    <property type="term" value="C:plasma membrane"/>
    <property type="evidence" value="ECO:0007669"/>
    <property type="project" value="UniProtKB-SubCell"/>
</dbReference>
<comment type="caution">
    <text evidence="9">The sequence shown here is derived from an EMBL/GenBank/DDBJ whole genome shotgun (WGS) entry which is preliminary data.</text>
</comment>
<dbReference type="Gene3D" id="2.10.60.10">
    <property type="entry name" value="CD59"/>
    <property type="match status" value="1"/>
</dbReference>
<evidence type="ECO:0008006" key="11">
    <source>
        <dbReference type="Google" id="ProtNLM"/>
    </source>
</evidence>
<keyword evidence="4" id="KW-0732">Signal</keyword>
<organism evidence="9 10">
    <name type="scientific">Megalops atlanticus</name>
    <name type="common">Tarpon</name>
    <name type="synonym">Clupea gigantea</name>
    <dbReference type="NCBI Taxonomy" id="7932"/>
    <lineage>
        <taxon>Eukaryota</taxon>
        <taxon>Metazoa</taxon>
        <taxon>Chordata</taxon>
        <taxon>Craniata</taxon>
        <taxon>Vertebrata</taxon>
        <taxon>Euteleostomi</taxon>
        <taxon>Actinopterygii</taxon>
        <taxon>Neopterygii</taxon>
        <taxon>Teleostei</taxon>
        <taxon>Elopiformes</taxon>
        <taxon>Megalopidae</taxon>
        <taxon>Megalops</taxon>
    </lineage>
</organism>
<evidence type="ECO:0000256" key="1">
    <source>
        <dbReference type="ARBA" id="ARBA00004609"/>
    </source>
</evidence>
<protein>
    <recommendedName>
        <fullName evidence="11">Ly6/PLAUR domain-containing protein 6B</fullName>
    </recommendedName>
</protein>
<keyword evidence="10" id="KW-1185">Reference proteome</keyword>
<dbReference type="Pfam" id="PF16975">
    <property type="entry name" value="UPAR_LY6_2"/>
    <property type="match status" value="1"/>
</dbReference>
<name>A0A9D3PRJ1_MEGAT</name>
<gene>
    <name evidence="9" type="ORF">MATL_G00181100</name>
</gene>
<comment type="subcellular location">
    <subcellularLocation>
        <location evidence="1">Cell membrane</location>
        <topology evidence="1">Lipid-anchor</topology>
        <topology evidence="1">GPI-anchor</topology>
    </subcellularLocation>
</comment>
<sequence>MGLTAALSYVSNARRRRGATHLEPDLTPGSEPGVRIVPRPCSVPPAPVNTAHTHSVVWERGRSFDIQTALRCSSPSFCRPIQTEAFHRVRDGLLTDVPWLRDPIRKRSVEFITGPRGSAVKGLHTAAMSVPITLHHAAALQVLLVIAMCVEGQANHINFYNVIPPVDATPFPKSFKCFTCEHASDNYNCNRWAEDKWCPQNTQFCMTVHHFTSRGKTKSVTKRCAAREDCHAVGCHHHRDAGHTECISCCEGMVCNVDVPTNHSNAVFALRQAHSSSAPPNWSWRISSLLASVVTLRVLLS</sequence>
<dbReference type="GO" id="GO:0030548">
    <property type="term" value="F:acetylcholine receptor regulator activity"/>
    <property type="evidence" value="ECO:0007669"/>
    <property type="project" value="InterPro"/>
</dbReference>
<dbReference type="InterPro" id="IPR045860">
    <property type="entry name" value="Snake_toxin-like_sf"/>
</dbReference>
<dbReference type="EMBL" id="JAFDVH010000015">
    <property type="protein sequence ID" value="KAG7463855.1"/>
    <property type="molecule type" value="Genomic_DNA"/>
</dbReference>
<evidence type="ECO:0000256" key="8">
    <source>
        <dbReference type="ARBA" id="ARBA00023288"/>
    </source>
</evidence>
<dbReference type="FunFam" id="2.10.60.10:FF:000004">
    <property type="entry name" value="Ly6/PLAUR domain-containing protein 6"/>
    <property type="match status" value="1"/>
</dbReference>
<keyword evidence="6" id="KW-1015">Disulfide bond</keyword>
<dbReference type="SUPFAM" id="SSF57302">
    <property type="entry name" value="Snake toxin-like"/>
    <property type="match status" value="1"/>
</dbReference>
<dbReference type="PANTHER" id="PTHR31171:SF3">
    <property type="entry name" value="LY6_PLAUR DOMAIN-CONTAINING PROTEIN 6B"/>
    <property type="match status" value="1"/>
</dbReference>